<dbReference type="PANTHER" id="PTHR30373">
    <property type="entry name" value="UPF0603 PROTEIN YGCG"/>
    <property type="match status" value="1"/>
</dbReference>
<keyword evidence="1" id="KW-1133">Transmembrane helix</keyword>
<dbReference type="InterPro" id="IPR007621">
    <property type="entry name" value="TPM_dom"/>
</dbReference>
<sequence>MRIGLVDPRRQLTLALVLWLWAALAWAAPSFPELTGRVVDNADMIDAADEQKLTDMLAAHEQASGEQLVVVTLPDLAGETIDDYGYQLGRHWGIGQAGEDNGALLTIAQAERKIRIDAGYGLEGRLTDAQSSVIINNIITPAFRQGNFSQGIVAGTEAIIRVLGGDPFAEPEQRSRGETGRPSLLRSIGFFVLLVVIIALFGSGGGGGRGGKRRRGMGVPILMGGGFGGGSSGGFGGGGFSGGGGSFGGGGASGGW</sequence>
<reference evidence="3 4" key="2">
    <citation type="journal article" date="2013" name="PLoS ONE">
        <title>INDIGO - INtegrated Data Warehouse of MIcrobial GenOmes with Examples from the Red Sea Extremophiles.</title>
        <authorList>
            <person name="Alam I."/>
            <person name="Antunes A."/>
            <person name="Kamau A.A."/>
            <person name="Ba Alawi W."/>
            <person name="Kalkatawi M."/>
            <person name="Stingl U."/>
            <person name="Bajic V.B."/>
        </authorList>
    </citation>
    <scope>NUCLEOTIDE SEQUENCE [LARGE SCALE GENOMIC DNA]</scope>
    <source>
        <strain evidence="3 4">E1L3A</strain>
    </source>
</reference>
<dbReference type="OrthoDB" id="9810918at2"/>
<dbReference type="AlphaFoldDB" id="U2EIC0"/>
<gene>
    <name evidence="3" type="ORF">SSPSH_003007</name>
</gene>
<dbReference type="Gene3D" id="3.10.310.50">
    <property type="match status" value="1"/>
</dbReference>
<evidence type="ECO:0000313" key="4">
    <source>
        <dbReference type="Proteomes" id="UP000006242"/>
    </source>
</evidence>
<evidence type="ECO:0000313" key="3">
    <source>
        <dbReference type="EMBL" id="ERJ18092.1"/>
    </source>
</evidence>
<dbReference type="STRING" id="1033802.SSPSH_003007"/>
<keyword evidence="4" id="KW-1185">Reference proteome</keyword>
<keyword evidence="1" id="KW-0472">Membrane</keyword>
<dbReference type="eggNOG" id="COG1512">
    <property type="taxonomic scope" value="Bacteria"/>
</dbReference>
<reference evidence="3 4" key="1">
    <citation type="journal article" date="2011" name="J. Bacteriol.">
        <title>Genome sequence of Salinisphaera shabanensis, a gammaproteobacterium from the harsh, variable environment of the brine-seawater interface of the Shaban Deep in the Red Sea.</title>
        <authorList>
            <person name="Antunes A."/>
            <person name="Alam I."/>
            <person name="Bajic V.B."/>
            <person name="Stingl U."/>
        </authorList>
    </citation>
    <scope>NUCLEOTIDE SEQUENCE [LARGE SCALE GENOMIC DNA]</scope>
    <source>
        <strain evidence="3 4">E1L3A</strain>
    </source>
</reference>
<accession>U2EIC0</accession>
<dbReference type="PANTHER" id="PTHR30373:SF2">
    <property type="entry name" value="UPF0603 PROTEIN YGCG"/>
    <property type="match status" value="1"/>
</dbReference>
<keyword evidence="1" id="KW-0812">Transmembrane</keyword>
<organism evidence="3 4">
    <name type="scientific">Salinisphaera shabanensis E1L3A</name>
    <dbReference type="NCBI Taxonomy" id="1033802"/>
    <lineage>
        <taxon>Bacteria</taxon>
        <taxon>Pseudomonadati</taxon>
        <taxon>Pseudomonadota</taxon>
        <taxon>Gammaproteobacteria</taxon>
        <taxon>Salinisphaerales</taxon>
        <taxon>Salinisphaeraceae</taxon>
        <taxon>Salinisphaera</taxon>
    </lineage>
</organism>
<comment type="caution">
    <text evidence="3">The sequence shown here is derived from an EMBL/GenBank/DDBJ whole genome shotgun (WGS) entry which is preliminary data.</text>
</comment>
<dbReference type="Proteomes" id="UP000006242">
    <property type="component" value="Unassembled WGS sequence"/>
</dbReference>
<feature type="transmembrane region" description="Helical" evidence="1">
    <location>
        <begin position="184"/>
        <end position="207"/>
    </location>
</feature>
<dbReference type="EMBL" id="AFNV02000023">
    <property type="protein sequence ID" value="ERJ18092.1"/>
    <property type="molecule type" value="Genomic_DNA"/>
</dbReference>
<feature type="domain" description="TPM" evidence="2">
    <location>
        <begin position="38"/>
        <end position="161"/>
    </location>
</feature>
<protein>
    <submittedName>
        <fullName evidence="3">Glycine rich membrane protein</fullName>
    </submittedName>
</protein>
<dbReference type="Pfam" id="PF04536">
    <property type="entry name" value="TPM_phosphatase"/>
    <property type="match status" value="1"/>
</dbReference>
<proteinExistence type="predicted"/>
<evidence type="ECO:0000256" key="1">
    <source>
        <dbReference type="SAM" id="Phobius"/>
    </source>
</evidence>
<name>U2EIC0_9GAMM</name>
<evidence type="ECO:0000259" key="2">
    <source>
        <dbReference type="Pfam" id="PF04536"/>
    </source>
</evidence>
<dbReference type="RefSeq" id="WP_006912751.1">
    <property type="nucleotide sequence ID" value="NZ_AFNV02000023.1"/>
</dbReference>